<dbReference type="Pfam" id="PF03358">
    <property type="entry name" value="FMN_red"/>
    <property type="match status" value="1"/>
</dbReference>
<dbReference type="OrthoDB" id="9812295at2"/>
<proteinExistence type="predicted"/>
<dbReference type="GO" id="GO:0005829">
    <property type="term" value="C:cytosol"/>
    <property type="evidence" value="ECO:0007669"/>
    <property type="project" value="TreeGrafter"/>
</dbReference>
<dbReference type="PATRIC" id="fig|391937.3.peg.3900"/>
<dbReference type="SUPFAM" id="SSF52218">
    <property type="entry name" value="Flavoproteins"/>
    <property type="match status" value="1"/>
</dbReference>
<evidence type="ECO:0000259" key="1">
    <source>
        <dbReference type="Pfam" id="PF03358"/>
    </source>
</evidence>
<dbReference type="GO" id="GO:0010181">
    <property type="term" value="F:FMN binding"/>
    <property type="evidence" value="ECO:0007669"/>
    <property type="project" value="TreeGrafter"/>
</dbReference>
<dbReference type="PANTHER" id="PTHR30543:SF21">
    <property type="entry name" value="NAD(P)H-DEPENDENT FMN REDUCTASE LOT6"/>
    <property type="match status" value="1"/>
</dbReference>
<organism evidence="2 3">
    <name type="scientific">Nitratireductor pacificus pht-3B</name>
    <dbReference type="NCBI Taxonomy" id="391937"/>
    <lineage>
        <taxon>Bacteria</taxon>
        <taxon>Pseudomonadati</taxon>
        <taxon>Pseudomonadota</taxon>
        <taxon>Alphaproteobacteria</taxon>
        <taxon>Hyphomicrobiales</taxon>
        <taxon>Phyllobacteriaceae</taxon>
        <taxon>Nitratireductor</taxon>
    </lineage>
</organism>
<name>K2MZ28_9HYPH</name>
<dbReference type="Proteomes" id="UP000006786">
    <property type="component" value="Unassembled WGS sequence"/>
</dbReference>
<evidence type="ECO:0000313" key="2">
    <source>
        <dbReference type="EMBL" id="EKF17243.1"/>
    </source>
</evidence>
<accession>K2MZ28</accession>
<protein>
    <submittedName>
        <fullName evidence="2">NADPH-dependent FMN reductase domain protein</fullName>
    </submittedName>
</protein>
<dbReference type="InterPro" id="IPR005025">
    <property type="entry name" value="FMN_Rdtase-like_dom"/>
</dbReference>
<reference evidence="2 3" key="1">
    <citation type="journal article" date="2012" name="J. Bacteriol.">
        <title>Genome Sequence of Nitratireductor pacificus Type Strain pht-3B.</title>
        <authorList>
            <person name="Lai Q."/>
            <person name="Li G."/>
            <person name="Shao Z."/>
        </authorList>
    </citation>
    <scope>NUCLEOTIDE SEQUENCE [LARGE SCALE GENOMIC DNA]</scope>
    <source>
        <strain evidence="3">pht-3B</strain>
    </source>
</reference>
<comment type="caution">
    <text evidence="2">The sequence shown here is derived from an EMBL/GenBank/DDBJ whole genome shotgun (WGS) entry which is preliminary data.</text>
</comment>
<dbReference type="PANTHER" id="PTHR30543">
    <property type="entry name" value="CHROMATE REDUCTASE"/>
    <property type="match status" value="1"/>
</dbReference>
<dbReference type="EMBL" id="AMRM01000027">
    <property type="protein sequence ID" value="EKF17243.1"/>
    <property type="molecule type" value="Genomic_DNA"/>
</dbReference>
<dbReference type="InterPro" id="IPR050712">
    <property type="entry name" value="NAD(P)H-dep_reductase"/>
</dbReference>
<dbReference type="AlphaFoldDB" id="K2MZ28"/>
<gene>
    <name evidence="2" type="ORF">NA2_18986</name>
</gene>
<keyword evidence="3" id="KW-1185">Reference proteome</keyword>
<dbReference type="InterPro" id="IPR029039">
    <property type="entry name" value="Flavoprotein-like_sf"/>
</dbReference>
<dbReference type="GO" id="GO:0016491">
    <property type="term" value="F:oxidoreductase activity"/>
    <property type="evidence" value="ECO:0007669"/>
    <property type="project" value="InterPro"/>
</dbReference>
<dbReference type="Gene3D" id="3.40.50.360">
    <property type="match status" value="1"/>
</dbReference>
<evidence type="ECO:0000313" key="3">
    <source>
        <dbReference type="Proteomes" id="UP000006786"/>
    </source>
</evidence>
<dbReference type="STRING" id="391937.NA2_18986"/>
<dbReference type="eggNOG" id="COG0431">
    <property type="taxonomic scope" value="Bacteria"/>
</dbReference>
<feature type="domain" description="NADPH-dependent FMN reductase-like" evidence="1">
    <location>
        <begin position="21"/>
        <end position="86"/>
    </location>
</feature>
<sequence length="126" mass="13844">MCSAFHRNAEHVYLIVFPRLIPALLKNAIDWVSRPYGDNDWAGKAAAIVGTSPGVIGTATAQMHLRTIMISLGGTLMGQPEVFLQYKEGLFDNENAVTDEGTEMFLNGFIDRFVGWVDVAQERVAA</sequence>